<evidence type="ECO:0000256" key="2">
    <source>
        <dbReference type="SAM" id="Phobius"/>
    </source>
</evidence>
<dbReference type="Gene3D" id="3.40.30.10">
    <property type="entry name" value="Glutaredoxin"/>
    <property type="match status" value="1"/>
</dbReference>
<gene>
    <name evidence="4" type="ORF">SY83_18810</name>
</gene>
<dbReference type="InterPro" id="IPR013766">
    <property type="entry name" value="Thioredoxin_domain"/>
</dbReference>
<keyword evidence="2" id="KW-1133">Transmembrane helix</keyword>
<dbReference type="GO" id="GO:0016209">
    <property type="term" value="F:antioxidant activity"/>
    <property type="evidence" value="ECO:0007669"/>
    <property type="project" value="InterPro"/>
</dbReference>
<dbReference type="Pfam" id="PF00578">
    <property type="entry name" value="AhpC-TSA"/>
    <property type="match status" value="1"/>
</dbReference>
<dbReference type="RefSeq" id="WP_068611203.1">
    <property type="nucleotide sequence ID" value="NZ_CP011388.1"/>
</dbReference>
<dbReference type="CDD" id="cd02966">
    <property type="entry name" value="TlpA_like_family"/>
    <property type="match status" value="1"/>
</dbReference>
<evidence type="ECO:0000313" key="4">
    <source>
        <dbReference type="EMBL" id="ANE49029.1"/>
    </source>
</evidence>
<dbReference type="AlphaFoldDB" id="A0A172TPM2"/>
<feature type="domain" description="Thioredoxin" evidence="3">
    <location>
        <begin position="36"/>
        <end position="175"/>
    </location>
</feature>
<keyword evidence="1" id="KW-1015">Disulfide bond</keyword>
<accession>A0A172TPM2</accession>
<keyword evidence="5" id="KW-1185">Reference proteome</keyword>
<keyword evidence="2" id="KW-0812">Transmembrane</keyword>
<dbReference type="Proteomes" id="UP000076927">
    <property type="component" value="Chromosome"/>
</dbReference>
<evidence type="ECO:0000256" key="1">
    <source>
        <dbReference type="ARBA" id="ARBA00023157"/>
    </source>
</evidence>
<dbReference type="SUPFAM" id="SSF52833">
    <property type="entry name" value="Thioredoxin-like"/>
    <property type="match status" value="1"/>
</dbReference>
<keyword evidence="2" id="KW-0472">Membrane</keyword>
<proteinExistence type="predicted"/>
<dbReference type="OrthoDB" id="25753at2"/>
<evidence type="ECO:0000313" key="5">
    <source>
        <dbReference type="Proteomes" id="UP000076927"/>
    </source>
</evidence>
<dbReference type="PROSITE" id="PS00194">
    <property type="entry name" value="THIOREDOXIN_1"/>
    <property type="match status" value="1"/>
</dbReference>
<sequence>MGKNKRWVQLVILTAVVLIGGYTIGSALFTDRTKVLKVGDKAPSFSLQGMDGQERSLSDYKGKYVILNFWGTFCPPCVEEMPAIQRQHAKWSKDYPLEVLGVNLSEDAYTVQSFIKRNKLVFPIVLDANRATEKKYALQNYPTTFFIDPDGRIVEIYVGGITEPKLQAKIEHMLKISS</sequence>
<dbReference type="PATRIC" id="fig|1178515.4.peg.3798"/>
<dbReference type="EMBL" id="CP011388">
    <property type="protein sequence ID" value="ANE49029.1"/>
    <property type="molecule type" value="Genomic_DNA"/>
</dbReference>
<reference evidence="4 5" key="1">
    <citation type="submission" date="2015-01" db="EMBL/GenBank/DDBJ databases">
        <title>Paenibacillus swuensis/DY6/whole genome sequencing.</title>
        <authorList>
            <person name="Kim M.K."/>
            <person name="Srinivasan S."/>
            <person name="Lee J.-J."/>
        </authorList>
    </citation>
    <scope>NUCLEOTIDE SEQUENCE [LARGE SCALE GENOMIC DNA]</scope>
    <source>
        <strain evidence="4 5">DY6</strain>
    </source>
</reference>
<dbReference type="KEGG" id="pswu:SY83_18810"/>
<dbReference type="PANTHER" id="PTHR42852:SF13">
    <property type="entry name" value="PROTEIN DIPZ"/>
    <property type="match status" value="1"/>
</dbReference>
<dbReference type="STRING" id="1178515.SY83_18810"/>
<dbReference type="InterPro" id="IPR050553">
    <property type="entry name" value="Thioredoxin_ResA/DsbE_sf"/>
</dbReference>
<protein>
    <submittedName>
        <fullName evidence="4">Thiol-disulfide oxidoreductase</fullName>
    </submittedName>
</protein>
<dbReference type="InterPro" id="IPR000866">
    <property type="entry name" value="AhpC/TSA"/>
</dbReference>
<evidence type="ECO:0000259" key="3">
    <source>
        <dbReference type="PROSITE" id="PS51352"/>
    </source>
</evidence>
<dbReference type="InterPro" id="IPR036249">
    <property type="entry name" value="Thioredoxin-like_sf"/>
</dbReference>
<dbReference type="PROSITE" id="PS51352">
    <property type="entry name" value="THIOREDOXIN_2"/>
    <property type="match status" value="1"/>
</dbReference>
<feature type="transmembrane region" description="Helical" evidence="2">
    <location>
        <begin position="7"/>
        <end position="29"/>
    </location>
</feature>
<organism evidence="4 5">
    <name type="scientific">Paenibacillus swuensis</name>
    <dbReference type="NCBI Taxonomy" id="1178515"/>
    <lineage>
        <taxon>Bacteria</taxon>
        <taxon>Bacillati</taxon>
        <taxon>Bacillota</taxon>
        <taxon>Bacilli</taxon>
        <taxon>Bacillales</taxon>
        <taxon>Paenibacillaceae</taxon>
        <taxon>Paenibacillus</taxon>
    </lineage>
</organism>
<dbReference type="GO" id="GO:0016491">
    <property type="term" value="F:oxidoreductase activity"/>
    <property type="evidence" value="ECO:0007669"/>
    <property type="project" value="InterPro"/>
</dbReference>
<name>A0A172TPM2_9BACL</name>
<dbReference type="PANTHER" id="PTHR42852">
    <property type="entry name" value="THIOL:DISULFIDE INTERCHANGE PROTEIN DSBE"/>
    <property type="match status" value="1"/>
</dbReference>
<dbReference type="InterPro" id="IPR017937">
    <property type="entry name" value="Thioredoxin_CS"/>
</dbReference>